<feature type="transmembrane region" description="Helical" evidence="5">
    <location>
        <begin position="307"/>
        <end position="326"/>
    </location>
</feature>
<feature type="transmembrane region" description="Helical" evidence="5">
    <location>
        <begin position="184"/>
        <end position="208"/>
    </location>
</feature>
<gene>
    <name evidence="6" type="ORF">MAR_023591</name>
</gene>
<dbReference type="InterPro" id="IPR050598">
    <property type="entry name" value="AminoAcid_Transporter"/>
</dbReference>
<proteinExistence type="predicted"/>
<dbReference type="Pfam" id="PF13520">
    <property type="entry name" value="AA_permease_2"/>
    <property type="match status" value="1"/>
</dbReference>
<feature type="transmembrane region" description="Helical" evidence="5">
    <location>
        <begin position="69"/>
        <end position="89"/>
    </location>
</feature>
<dbReference type="PIRSF" id="PIRSF006060">
    <property type="entry name" value="AA_transporter"/>
    <property type="match status" value="1"/>
</dbReference>
<name>A0ABY7DQP4_MYAAR</name>
<evidence type="ECO:0000313" key="7">
    <source>
        <dbReference type="Proteomes" id="UP001164746"/>
    </source>
</evidence>
<evidence type="ECO:0000256" key="5">
    <source>
        <dbReference type="SAM" id="Phobius"/>
    </source>
</evidence>
<feature type="transmembrane region" description="Helical" evidence="5">
    <location>
        <begin position="220"/>
        <end position="243"/>
    </location>
</feature>
<evidence type="ECO:0000256" key="1">
    <source>
        <dbReference type="ARBA" id="ARBA00004141"/>
    </source>
</evidence>
<dbReference type="Proteomes" id="UP001164746">
    <property type="component" value="Chromosome 3"/>
</dbReference>
<reference evidence="6" key="1">
    <citation type="submission" date="2022-11" db="EMBL/GenBank/DDBJ databases">
        <title>Centuries of genome instability and evolution in soft-shell clam transmissible cancer (bioRxiv).</title>
        <authorList>
            <person name="Hart S.F.M."/>
            <person name="Yonemitsu M.A."/>
            <person name="Giersch R.M."/>
            <person name="Beal B.F."/>
            <person name="Arriagada G."/>
            <person name="Davis B.W."/>
            <person name="Ostrander E.A."/>
            <person name="Goff S.P."/>
            <person name="Metzger M.J."/>
        </authorList>
    </citation>
    <scope>NUCLEOTIDE SEQUENCE</scope>
    <source>
        <strain evidence="6">MELC-2E11</strain>
        <tissue evidence="6">Siphon/mantle</tissue>
    </source>
</reference>
<feature type="transmembrane region" description="Helical" evidence="5">
    <location>
        <begin position="110"/>
        <end position="140"/>
    </location>
</feature>
<organism evidence="6 7">
    <name type="scientific">Mya arenaria</name>
    <name type="common">Soft-shell clam</name>
    <dbReference type="NCBI Taxonomy" id="6604"/>
    <lineage>
        <taxon>Eukaryota</taxon>
        <taxon>Metazoa</taxon>
        <taxon>Spiralia</taxon>
        <taxon>Lophotrochozoa</taxon>
        <taxon>Mollusca</taxon>
        <taxon>Bivalvia</taxon>
        <taxon>Autobranchia</taxon>
        <taxon>Heteroconchia</taxon>
        <taxon>Euheterodonta</taxon>
        <taxon>Imparidentia</taxon>
        <taxon>Neoheterodontei</taxon>
        <taxon>Myida</taxon>
        <taxon>Myoidea</taxon>
        <taxon>Myidae</taxon>
        <taxon>Mya</taxon>
    </lineage>
</organism>
<keyword evidence="7" id="KW-1185">Reference proteome</keyword>
<evidence type="ECO:0000256" key="2">
    <source>
        <dbReference type="ARBA" id="ARBA00022692"/>
    </source>
</evidence>
<sequence length="362" mass="39657">MGCCKRTSDKAEVTADPDVAVIGEGQVVMKKQISLFQGVAIIVGIIVGSGIFVSPVGILQNVKSVGMSFVLWVVCGIYNALGAVCYAELGTMIPQSGGEYVYIRRAFGDLASFVCLWIDFVLVCPVGIAAMGLMFSVYLLKPIYPDCEVPELPSRLLGGLLVAVNCVNVKWATKVQVVITISKLIALATIIDSDTSAGSIALAFYSGFWAYSGWNLPRAIFISMTLTFANSTLGPLKWLFFIGAGNNHLPQLVLTLIFQNSGDIFYLIEMEGFGFACILVMTFASQVYLRFKEPDLKRPIKKPHESFLALGLVVLGIVLYLICGKWKNKPKTFQSKMDHVTRFIQRLLLVVPPAKPEDLQFE</sequence>
<dbReference type="Gene3D" id="1.20.1740.10">
    <property type="entry name" value="Amino acid/polyamine transporter I"/>
    <property type="match status" value="1"/>
</dbReference>
<dbReference type="InterPro" id="IPR002293">
    <property type="entry name" value="AA/rel_permease1"/>
</dbReference>
<dbReference type="PANTHER" id="PTHR11785">
    <property type="entry name" value="AMINO ACID TRANSPORTER"/>
    <property type="match status" value="1"/>
</dbReference>
<feature type="transmembrane region" description="Helical" evidence="5">
    <location>
        <begin position="152"/>
        <end position="172"/>
    </location>
</feature>
<feature type="transmembrane region" description="Helical" evidence="5">
    <location>
        <begin position="35"/>
        <end position="57"/>
    </location>
</feature>
<accession>A0ABY7DQP4</accession>
<feature type="transmembrane region" description="Helical" evidence="5">
    <location>
        <begin position="264"/>
        <end position="287"/>
    </location>
</feature>
<comment type="subcellular location">
    <subcellularLocation>
        <location evidence="1">Membrane</location>
        <topology evidence="1">Multi-pass membrane protein</topology>
    </subcellularLocation>
</comment>
<evidence type="ECO:0000256" key="4">
    <source>
        <dbReference type="ARBA" id="ARBA00023136"/>
    </source>
</evidence>
<dbReference type="EMBL" id="CP111014">
    <property type="protein sequence ID" value="WAQ99218.1"/>
    <property type="molecule type" value="Genomic_DNA"/>
</dbReference>
<keyword evidence="2 5" id="KW-0812">Transmembrane</keyword>
<keyword evidence="3 5" id="KW-1133">Transmembrane helix</keyword>
<evidence type="ECO:0000256" key="3">
    <source>
        <dbReference type="ARBA" id="ARBA00022989"/>
    </source>
</evidence>
<evidence type="ECO:0000313" key="6">
    <source>
        <dbReference type="EMBL" id="WAQ99218.1"/>
    </source>
</evidence>
<dbReference type="PANTHER" id="PTHR11785:SF528">
    <property type="entry name" value="AMINO ACID TRANSPORTER PROTEIN JHI-21"/>
    <property type="match status" value="1"/>
</dbReference>
<keyword evidence="4 5" id="KW-0472">Membrane</keyword>
<protein>
    <submittedName>
        <fullName evidence="6">LAT2-like protein</fullName>
    </submittedName>
</protein>